<dbReference type="GO" id="GO:0016301">
    <property type="term" value="F:kinase activity"/>
    <property type="evidence" value="ECO:0007669"/>
    <property type="project" value="UniProtKB-KW"/>
</dbReference>
<reference evidence="2" key="1">
    <citation type="submission" date="2023-03" db="EMBL/GenBank/DDBJ databases">
        <authorList>
            <person name="Steffen K."/>
            <person name="Cardenas P."/>
        </authorList>
    </citation>
    <scope>NUCLEOTIDE SEQUENCE</scope>
</reference>
<protein>
    <submittedName>
        <fullName evidence="2">Phosphorylase b kinase gamma catalytic chain, skeletal muscle/heart isoform</fullName>
    </submittedName>
</protein>
<evidence type="ECO:0000313" key="3">
    <source>
        <dbReference type="Proteomes" id="UP001174909"/>
    </source>
</evidence>
<organism evidence="2 3">
    <name type="scientific">Geodia barretti</name>
    <name type="common">Barrett's horny sponge</name>
    <dbReference type="NCBI Taxonomy" id="519541"/>
    <lineage>
        <taxon>Eukaryota</taxon>
        <taxon>Metazoa</taxon>
        <taxon>Porifera</taxon>
        <taxon>Demospongiae</taxon>
        <taxon>Heteroscleromorpha</taxon>
        <taxon>Tetractinellida</taxon>
        <taxon>Astrophorina</taxon>
        <taxon>Geodiidae</taxon>
        <taxon>Geodia</taxon>
    </lineage>
</organism>
<accession>A0AA35XAS6</accession>
<dbReference type="EMBL" id="CASHTH010003371">
    <property type="protein sequence ID" value="CAI8043977.1"/>
    <property type="molecule type" value="Genomic_DNA"/>
</dbReference>
<comment type="caution">
    <text evidence="2">The sequence shown here is derived from an EMBL/GenBank/DDBJ whole genome shotgun (WGS) entry which is preliminary data.</text>
</comment>
<sequence length="94" mass="10437">MASEHIPQRRHSEALLKLQEREESVGGGKFHTQYEPKEILGKGLSSTVRRCVCKESGREYAVKDSGPETGGVNHREHCRGDSDPTLPPAPQAHY</sequence>
<evidence type="ECO:0000256" key="1">
    <source>
        <dbReference type="SAM" id="MobiDB-lite"/>
    </source>
</evidence>
<feature type="compositionally biased region" description="Pro residues" evidence="1">
    <location>
        <begin position="85"/>
        <end position="94"/>
    </location>
</feature>
<gene>
    <name evidence="2" type="ORF">GBAR_LOCUS24412</name>
</gene>
<dbReference type="Proteomes" id="UP001174909">
    <property type="component" value="Unassembled WGS sequence"/>
</dbReference>
<proteinExistence type="predicted"/>
<feature type="compositionally biased region" description="Basic and acidic residues" evidence="1">
    <location>
        <begin position="73"/>
        <end position="82"/>
    </location>
</feature>
<dbReference type="InterPro" id="IPR011009">
    <property type="entry name" value="Kinase-like_dom_sf"/>
</dbReference>
<dbReference type="Gene3D" id="3.30.200.20">
    <property type="entry name" value="Phosphorylase Kinase, domain 1"/>
    <property type="match status" value="1"/>
</dbReference>
<dbReference type="AlphaFoldDB" id="A0AA35XAS6"/>
<keyword evidence="2" id="KW-0808">Transferase</keyword>
<keyword evidence="2" id="KW-0418">Kinase</keyword>
<keyword evidence="3" id="KW-1185">Reference proteome</keyword>
<evidence type="ECO:0000313" key="2">
    <source>
        <dbReference type="EMBL" id="CAI8043977.1"/>
    </source>
</evidence>
<name>A0AA35XAS6_GEOBA</name>
<feature type="region of interest" description="Disordered" evidence="1">
    <location>
        <begin position="60"/>
        <end position="94"/>
    </location>
</feature>
<dbReference type="SUPFAM" id="SSF56112">
    <property type="entry name" value="Protein kinase-like (PK-like)"/>
    <property type="match status" value="1"/>
</dbReference>